<keyword evidence="2" id="KW-1185">Reference proteome</keyword>
<reference evidence="1" key="1">
    <citation type="submission" date="2023-08" db="EMBL/GenBank/DDBJ databases">
        <title>Reference Genome Resource for the Citrus Pathogen Phytophthora citrophthora.</title>
        <authorList>
            <person name="Moller H."/>
            <person name="Coetzee B."/>
            <person name="Rose L.J."/>
            <person name="Van Niekerk J.M."/>
        </authorList>
    </citation>
    <scope>NUCLEOTIDE SEQUENCE</scope>
    <source>
        <strain evidence="1">STE-U-9442</strain>
    </source>
</reference>
<name>A0AAD9GU27_9STRA</name>
<organism evidence="1 2">
    <name type="scientific">Phytophthora citrophthora</name>
    <dbReference type="NCBI Taxonomy" id="4793"/>
    <lineage>
        <taxon>Eukaryota</taxon>
        <taxon>Sar</taxon>
        <taxon>Stramenopiles</taxon>
        <taxon>Oomycota</taxon>
        <taxon>Peronosporomycetes</taxon>
        <taxon>Peronosporales</taxon>
        <taxon>Peronosporaceae</taxon>
        <taxon>Phytophthora</taxon>
    </lineage>
</organism>
<dbReference type="Proteomes" id="UP001259832">
    <property type="component" value="Unassembled WGS sequence"/>
</dbReference>
<gene>
    <name evidence="1" type="ORF">P3T76_003310</name>
</gene>
<accession>A0AAD9GU27</accession>
<evidence type="ECO:0000313" key="2">
    <source>
        <dbReference type="Proteomes" id="UP001259832"/>
    </source>
</evidence>
<evidence type="ECO:0000313" key="1">
    <source>
        <dbReference type="EMBL" id="KAK1944777.1"/>
    </source>
</evidence>
<sequence>MNSRGERTAGGLTLEELIVAVNAAIEFHRPVVFPPQPVTKTKEEDEVSHYSEDHRQFSHHRHRAEHLTEPESVLEMFQNMLEKKEKHFYDLRAMNAAAGDTMISQPKVVALRNATIDQQQQTVAYVRDQATETEENLHHPALDVSAAADFHLPIFCESKQTDPTN</sequence>
<dbReference type="AlphaFoldDB" id="A0AAD9GU27"/>
<protein>
    <submittedName>
        <fullName evidence="1">Uncharacterized protein</fullName>
    </submittedName>
</protein>
<dbReference type="EMBL" id="JASMQC010000005">
    <property type="protein sequence ID" value="KAK1944777.1"/>
    <property type="molecule type" value="Genomic_DNA"/>
</dbReference>
<comment type="caution">
    <text evidence="1">The sequence shown here is derived from an EMBL/GenBank/DDBJ whole genome shotgun (WGS) entry which is preliminary data.</text>
</comment>
<proteinExistence type="predicted"/>